<reference evidence="6" key="1">
    <citation type="submission" date="2021-04" db="EMBL/GenBank/DDBJ databases">
        <title>Sinoanaerobacter chloroacetimidivorans sp. nov., an obligate anaerobic bacterium isolated from anaerobic sludge.</title>
        <authorList>
            <person name="Bao Y."/>
        </authorList>
    </citation>
    <scope>NUCLEOTIDE SEQUENCE</scope>
    <source>
        <strain evidence="6">BAD-6</strain>
    </source>
</reference>
<dbReference type="GO" id="GO:0009254">
    <property type="term" value="P:peptidoglycan turnover"/>
    <property type="evidence" value="ECO:0007669"/>
    <property type="project" value="TreeGrafter"/>
</dbReference>
<accession>A0A8J7VY21</accession>
<gene>
    <name evidence="6" type="ORF">KCX82_04885</name>
</gene>
<evidence type="ECO:0000313" key="6">
    <source>
        <dbReference type="EMBL" id="MBR0597197.1"/>
    </source>
</evidence>
<dbReference type="PANTHER" id="PTHR30480">
    <property type="entry name" value="BETA-HEXOSAMINIDASE-RELATED"/>
    <property type="match status" value="1"/>
</dbReference>
<feature type="domain" description="Glycoside hydrolase family 3 N-terminal" evidence="5">
    <location>
        <begin position="48"/>
        <end position="360"/>
    </location>
</feature>
<proteinExistence type="inferred from homology"/>
<keyword evidence="2" id="KW-0378">Hydrolase</keyword>
<comment type="caution">
    <text evidence="6">The sequence shown here is derived from an EMBL/GenBank/DDBJ whole genome shotgun (WGS) entry which is preliminary data.</text>
</comment>
<keyword evidence="3" id="KW-0326">Glycosidase</keyword>
<evidence type="ECO:0000256" key="4">
    <source>
        <dbReference type="SAM" id="SignalP"/>
    </source>
</evidence>
<organism evidence="6 7">
    <name type="scientific">Sinanaerobacter chloroacetimidivorans</name>
    <dbReference type="NCBI Taxonomy" id="2818044"/>
    <lineage>
        <taxon>Bacteria</taxon>
        <taxon>Bacillati</taxon>
        <taxon>Bacillota</taxon>
        <taxon>Clostridia</taxon>
        <taxon>Peptostreptococcales</taxon>
        <taxon>Anaerovoracaceae</taxon>
        <taxon>Sinanaerobacter</taxon>
    </lineage>
</organism>
<dbReference type="RefSeq" id="WP_227017324.1">
    <property type="nucleotide sequence ID" value="NZ_JAGSND010000002.1"/>
</dbReference>
<dbReference type="Pfam" id="PF00933">
    <property type="entry name" value="Glyco_hydro_3"/>
    <property type="match status" value="1"/>
</dbReference>
<dbReference type="PANTHER" id="PTHR30480:SF14">
    <property type="entry name" value="HYDROLASE, PUTATIVE (AFU_ORTHOLOGUE AFUA_4G13770)-RELATED"/>
    <property type="match status" value="1"/>
</dbReference>
<reference evidence="6" key="2">
    <citation type="submission" date="2021-04" db="EMBL/GenBank/DDBJ databases">
        <authorList>
            <person name="Liu J."/>
        </authorList>
    </citation>
    <scope>NUCLEOTIDE SEQUENCE</scope>
    <source>
        <strain evidence="6">BAD-6</strain>
    </source>
</reference>
<feature type="signal peptide" evidence="4">
    <location>
        <begin position="1"/>
        <end position="28"/>
    </location>
</feature>
<dbReference type="InterPro" id="IPR001764">
    <property type="entry name" value="Glyco_hydro_3_N"/>
</dbReference>
<evidence type="ECO:0000256" key="2">
    <source>
        <dbReference type="ARBA" id="ARBA00022801"/>
    </source>
</evidence>
<evidence type="ECO:0000256" key="1">
    <source>
        <dbReference type="ARBA" id="ARBA00005336"/>
    </source>
</evidence>
<dbReference type="InterPro" id="IPR017853">
    <property type="entry name" value="GH"/>
</dbReference>
<evidence type="ECO:0000259" key="5">
    <source>
        <dbReference type="Pfam" id="PF00933"/>
    </source>
</evidence>
<dbReference type="InterPro" id="IPR050226">
    <property type="entry name" value="NagZ_Beta-hexosaminidase"/>
</dbReference>
<dbReference type="GO" id="GO:0005975">
    <property type="term" value="P:carbohydrate metabolic process"/>
    <property type="evidence" value="ECO:0007669"/>
    <property type="project" value="InterPro"/>
</dbReference>
<evidence type="ECO:0000256" key="3">
    <source>
        <dbReference type="ARBA" id="ARBA00023295"/>
    </source>
</evidence>
<protein>
    <submittedName>
        <fullName evidence="6">Beta-hexosaminidase</fullName>
    </submittedName>
</protein>
<dbReference type="InterPro" id="IPR036962">
    <property type="entry name" value="Glyco_hydro_3_N_sf"/>
</dbReference>
<name>A0A8J7VY21_9FIRM</name>
<feature type="chain" id="PRO_5038875328" evidence="4">
    <location>
        <begin position="29"/>
        <end position="370"/>
    </location>
</feature>
<dbReference type="EMBL" id="JAGSND010000002">
    <property type="protein sequence ID" value="MBR0597197.1"/>
    <property type="molecule type" value="Genomic_DNA"/>
</dbReference>
<sequence length="370" mass="41111">MKKNFSTVLILILLAVLWGCGSSNSENAPVEQPLSYEERAAMMLEEMTLKEKVGQMFFVRCRKDTAVSDVEQYDLGGYILFDKNVRDESKETLKSTIKSYQDAAKIKMLIGIDEEGGKVNRLSNYPQFRKVPFYSPQALYQEGGYPLIISDTEEKAALLTSLGINVNLAPVCDVSLDPDDYIYLRTFGKDAEETAMYVKTVVETMNSQKIGCTLKHFPGYGNNTDTHTGIAIDYRSYDSFLNSDFLPFQAGIEAGAGSILVSHNIVTCMDEQLPASLSPAVHKVLREDLGFEGVIMTDDLKMDAIKQYIGDEVSAVLAIQAGNDLIIASDFDIQIPSVLDAIARGEIREERINESVVRILCWKFKLGILS</sequence>
<dbReference type="Proteomes" id="UP000675664">
    <property type="component" value="Unassembled WGS sequence"/>
</dbReference>
<dbReference type="SUPFAM" id="SSF51445">
    <property type="entry name" value="(Trans)glycosidases"/>
    <property type="match status" value="1"/>
</dbReference>
<dbReference type="GO" id="GO:0004553">
    <property type="term" value="F:hydrolase activity, hydrolyzing O-glycosyl compounds"/>
    <property type="evidence" value="ECO:0007669"/>
    <property type="project" value="InterPro"/>
</dbReference>
<comment type="similarity">
    <text evidence="1">Belongs to the glycosyl hydrolase 3 family.</text>
</comment>
<evidence type="ECO:0000313" key="7">
    <source>
        <dbReference type="Proteomes" id="UP000675664"/>
    </source>
</evidence>
<keyword evidence="4" id="KW-0732">Signal</keyword>
<dbReference type="Gene3D" id="3.20.20.300">
    <property type="entry name" value="Glycoside hydrolase, family 3, N-terminal domain"/>
    <property type="match status" value="1"/>
</dbReference>
<dbReference type="AlphaFoldDB" id="A0A8J7VY21"/>
<keyword evidence="7" id="KW-1185">Reference proteome</keyword>